<gene>
    <name evidence="1" type="ORF">YBY_20140</name>
</gene>
<evidence type="ECO:0008006" key="2">
    <source>
        <dbReference type="Google" id="ProtNLM"/>
    </source>
</evidence>
<protein>
    <recommendedName>
        <fullName evidence="2">Porin</fullName>
    </recommendedName>
</protein>
<accession>A0A455WBT0</accession>
<proteinExistence type="predicted"/>
<dbReference type="InterPro" id="IPR023614">
    <property type="entry name" value="Porin_dom_sf"/>
</dbReference>
<reference evidence="1" key="1">
    <citation type="submission" date="2019-03" db="EMBL/GenBank/DDBJ databases">
        <title>Whole genome analysis of nitrate-reducing bacteria Marinobacter hydrocarbonoclasticus YB03.</title>
        <authorList>
            <person name="Azam A.H."/>
            <person name="Yuk S.R."/>
            <person name="Kamarisima K."/>
            <person name="Miyanaga K."/>
            <person name="Tanji Y."/>
        </authorList>
    </citation>
    <scope>NUCLEOTIDE SEQUENCE</scope>
    <source>
        <strain evidence="1">YB03</strain>
    </source>
</reference>
<name>A0A455WBT0_MARNT</name>
<dbReference type="SUPFAM" id="SSF56935">
    <property type="entry name" value="Porins"/>
    <property type="match status" value="1"/>
</dbReference>
<organism evidence="1">
    <name type="scientific">Marinobacter nauticus</name>
    <name type="common">Marinobacter hydrocarbonoclasticus</name>
    <name type="synonym">Marinobacter aquaeolei</name>
    <dbReference type="NCBI Taxonomy" id="2743"/>
    <lineage>
        <taxon>Bacteria</taxon>
        <taxon>Pseudomonadati</taxon>
        <taxon>Pseudomonadota</taxon>
        <taxon>Gammaproteobacteria</taxon>
        <taxon>Pseudomonadales</taxon>
        <taxon>Marinobacteraceae</taxon>
        <taxon>Marinobacter</taxon>
    </lineage>
</organism>
<sequence length="392" mass="42074">MLLNLAIPAAGRKFFRRFSRNALAVAVTLTAFPTLTLAQANEGDRIVLSGSDILNLTVSGQINRGLLVVDDGEDTTLLNVDNNNSSSRIRFIAETKPVEGWVAGAAYETEFRLNNSASLSQLDEDVNDTSAFRNRRVEVYFSHGDLGKLWLGQGWTATEGVSENDLSGTSVAGYSDVTVLGGGILFRDKATNTLTGTDLGDVAANLDGFGRNTRLRYDTPTFNGLQFRTSVINDGALDAGLWYNGQHDRLKVAAGLGWGNTSELSATPTYDDQLSGSLSVLDASGVSVTLAAGQADAIDSSKDDLKFTYVKLGYQASWFPNVGKTALSVDWQQTDDKDQNGDTVDVIGAQAVQKIDVIGTEVYGSVRSVSLDRNGVDYEDNLLALVGARIRF</sequence>
<dbReference type="AlphaFoldDB" id="A0A455WBT0"/>
<dbReference type="Gene3D" id="2.40.160.10">
    <property type="entry name" value="Porin"/>
    <property type="match status" value="1"/>
</dbReference>
<evidence type="ECO:0000313" key="1">
    <source>
        <dbReference type="EMBL" id="BBJ04165.1"/>
    </source>
</evidence>
<dbReference type="EMBL" id="AP019537">
    <property type="protein sequence ID" value="BBJ04165.1"/>
    <property type="molecule type" value="Genomic_DNA"/>
</dbReference>